<dbReference type="InterPro" id="IPR037259">
    <property type="entry name" value="BRK_sf"/>
</dbReference>
<dbReference type="GO" id="GO:0005634">
    <property type="term" value="C:nucleus"/>
    <property type="evidence" value="ECO:0007669"/>
    <property type="project" value="UniProtKB-SubCell"/>
</dbReference>
<accession>R7QT82</accession>
<dbReference type="Proteomes" id="UP000012073">
    <property type="component" value="Unassembled WGS sequence"/>
</dbReference>
<evidence type="ECO:0000256" key="4">
    <source>
        <dbReference type="ARBA" id="ARBA00023242"/>
    </source>
</evidence>
<dbReference type="EMBL" id="HG002201">
    <property type="protein sequence ID" value="CDF40565.1"/>
    <property type="molecule type" value="Genomic_DNA"/>
</dbReference>
<keyword evidence="3" id="KW-0804">Transcription</keyword>
<keyword evidence="4" id="KW-0539">Nucleus</keyword>
<dbReference type="InterPro" id="IPR006576">
    <property type="entry name" value="BRK_domain"/>
</dbReference>
<evidence type="ECO:0000256" key="5">
    <source>
        <dbReference type="SAM" id="MobiDB-lite"/>
    </source>
</evidence>
<feature type="domain" description="BRK" evidence="6">
    <location>
        <begin position="213"/>
        <end position="257"/>
    </location>
</feature>
<dbReference type="Pfam" id="PF07533">
    <property type="entry name" value="BRK"/>
    <property type="match status" value="2"/>
</dbReference>
<feature type="domain" description="BRK" evidence="6">
    <location>
        <begin position="448"/>
        <end position="490"/>
    </location>
</feature>
<keyword evidence="2" id="KW-0805">Transcription regulation</keyword>
<feature type="region of interest" description="Disordered" evidence="5">
    <location>
        <begin position="131"/>
        <end position="173"/>
    </location>
</feature>
<feature type="region of interest" description="Disordered" evidence="5">
    <location>
        <begin position="489"/>
        <end position="517"/>
    </location>
</feature>
<name>R7QT82_CHOCR</name>
<dbReference type="SMART" id="SM00592">
    <property type="entry name" value="BRK"/>
    <property type="match status" value="2"/>
</dbReference>
<feature type="compositionally biased region" description="Polar residues" evidence="5">
    <location>
        <begin position="135"/>
        <end position="145"/>
    </location>
</feature>
<keyword evidence="8" id="KW-1185">Reference proteome</keyword>
<evidence type="ECO:0000256" key="2">
    <source>
        <dbReference type="ARBA" id="ARBA00023015"/>
    </source>
</evidence>
<protein>
    <recommendedName>
        <fullName evidence="6">BRK domain-containing protein</fullName>
    </recommendedName>
</protein>
<proteinExistence type="predicted"/>
<dbReference type="OrthoDB" id="2018600at2759"/>
<reference evidence="8" key="1">
    <citation type="journal article" date="2013" name="Proc. Natl. Acad. Sci. U.S.A.">
        <title>Genome structure and metabolic features in the red seaweed Chondrus crispus shed light on evolution of the Archaeplastida.</title>
        <authorList>
            <person name="Collen J."/>
            <person name="Porcel B."/>
            <person name="Carre W."/>
            <person name="Ball S.G."/>
            <person name="Chaparro C."/>
            <person name="Tonon T."/>
            <person name="Barbeyron T."/>
            <person name="Michel G."/>
            <person name="Noel B."/>
            <person name="Valentin K."/>
            <person name="Elias M."/>
            <person name="Artiguenave F."/>
            <person name="Arun A."/>
            <person name="Aury J.M."/>
            <person name="Barbosa-Neto J.F."/>
            <person name="Bothwell J.H."/>
            <person name="Bouget F.Y."/>
            <person name="Brillet L."/>
            <person name="Cabello-Hurtado F."/>
            <person name="Capella-Gutierrez S."/>
            <person name="Charrier B."/>
            <person name="Cladiere L."/>
            <person name="Cock J.M."/>
            <person name="Coelho S.M."/>
            <person name="Colleoni C."/>
            <person name="Czjzek M."/>
            <person name="Da Silva C."/>
            <person name="Delage L."/>
            <person name="Denoeud F."/>
            <person name="Deschamps P."/>
            <person name="Dittami S.M."/>
            <person name="Gabaldon T."/>
            <person name="Gachon C.M."/>
            <person name="Groisillier A."/>
            <person name="Herve C."/>
            <person name="Jabbari K."/>
            <person name="Katinka M."/>
            <person name="Kloareg B."/>
            <person name="Kowalczyk N."/>
            <person name="Labadie K."/>
            <person name="Leblanc C."/>
            <person name="Lopez P.J."/>
            <person name="McLachlan D.H."/>
            <person name="Meslet-Cladiere L."/>
            <person name="Moustafa A."/>
            <person name="Nehr Z."/>
            <person name="Nyvall Collen P."/>
            <person name="Panaud O."/>
            <person name="Partensky F."/>
            <person name="Poulain J."/>
            <person name="Rensing S.A."/>
            <person name="Rousvoal S."/>
            <person name="Samson G."/>
            <person name="Symeonidi A."/>
            <person name="Weissenbach J."/>
            <person name="Zambounis A."/>
            <person name="Wincker P."/>
            <person name="Boyen C."/>
        </authorList>
    </citation>
    <scope>NUCLEOTIDE SEQUENCE [LARGE SCALE GENOMIC DNA]</scope>
    <source>
        <strain evidence="8">cv. Stackhouse</strain>
    </source>
</reference>
<evidence type="ECO:0000256" key="3">
    <source>
        <dbReference type="ARBA" id="ARBA00023163"/>
    </source>
</evidence>
<evidence type="ECO:0000256" key="1">
    <source>
        <dbReference type="ARBA" id="ARBA00004123"/>
    </source>
</evidence>
<gene>
    <name evidence="7" type="ORF">CHC_T00010139001</name>
</gene>
<dbReference type="AlphaFoldDB" id="R7QT82"/>
<dbReference type="Gene3D" id="3.40.5.120">
    <property type="match status" value="2"/>
</dbReference>
<dbReference type="OMA" id="MEDCIAG"/>
<evidence type="ECO:0000313" key="7">
    <source>
        <dbReference type="EMBL" id="CDF40565.1"/>
    </source>
</evidence>
<sequence length="688" mass="72449">MPPHDKPPTHWLQTKANGLSRLLESVPFYDRNPPTQSMPVPIAGSPSVFCPNIGKPTSPSAFAPPTGYAPAMFKLKQSRSSSAATPPPQASQHLIISSRFNPIINVTAAPPAQSSNLDLASNLASLDSLPLASAEQPSSPTTPSFAHSAPVQIPRPSASRIPGDSRPPIDPSLGASTALGSHIISFSPTAAIPQSMPSLTPSFPATLFGGVSAEDEHVTVWEPQTGKTVAGNAAPYRRNLATWLQGHPGWEEKADELKSSKRRSAARRSKSAADSFAALCCYPVASFLASDGARCLEALGDEDFCTEEAMMTWTADDFVRLQEALFRLGQECHAQQCNPAELDDNRWADVASQIGGAKLQGTIVSCAHHMLTRGIAKSKRELAGNTSMPGSFSFVSFGGVDYAGVDAPASVGSYENDGAGFEAFAPNSLPSFRGNLGASFLEKSFRAPREPRVTVWNPSNGRTISGNAAPYRRNLEAWMLQHPGWCPKEEGQLSSSRRNRSRKVRPSSVPTASEGEMEHEALEGLLFLARSPSADMSSGTAAAQLGKQMGKVRGGRNGAQAIDVNSDRKKLGNTAAQRGRDTVMEDCIAGGRGACLRRGRARSRRRGECAKYSGVARLSLSLALAAAAAAQRCDAAAVTVAPRRRAGGCPAGGCPAPRAPVLLSSARASVSTEATGFHACAAAASRES</sequence>
<dbReference type="KEGG" id="ccp:CHC_T00010139001"/>
<dbReference type="GeneID" id="17318570"/>
<evidence type="ECO:0000259" key="6">
    <source>
        <dbReference type="SMART" id="SM00592"/>
    </source>
</evidence>
<dbReference type="Gramene" id="CDF40565">
    <property type="protein sequence ID" value="CDF40565"/>
    <property type="gene ID" value="CHC_T00010139001"/>
</dbReference>
<organism evidence="7 8">
    <name type="scientific">Chondrus crispus</name>
    <name type="common">Carrageen Irish moss</name>
    <name type="synonym">Polymorpha crispa</name>
    <dbReference type="NCBI Taxonomy" id="2769"/>
    <lineage>
        <taxon>Eukaryota</taxon>
        <taxon>Rhodophyta</taxon>
        <taxon>Florideophyceae</taxon>
        <taxon>Rhodymeniophycidae</taxon>
        <taxon>Gigartinales</taxon>
        <taxon>Gigartinaceae</taxon>
        <taxon>Chondrus</taxon>
    </lineage>
</organism>
<dbReference type="RefSeq" id="XP_005710858.1">
    <property type="nucleotide sequence ID" value="XM_005710801.1"/>
</dbReference>
<dbReference type="SUPFAM" id="SSF160481">
    <property type="entry name" value="BRK domain-like"/>
    <property type="match status" value="2"/>
</dbReference>
<evidence type="ECO:0000313" key="8">
    <source>
        <dbReference type="Proteomes" id="UP000012073"/>
    </source>
</evidence>
<comment type="subcellular location">
    <subcellularLocation>
        <location evidence="1">Nucleus</location>
    </subcellularLocation>
</comment>